<gene>
    <name evidence="20 22" type="primary">glmU</name>
    <name evidence="22" type="ORF">ATW55_00540</name>
</gene>
<evidence type="ECO:0000256" key="3">
    <source>
        <dbReference type="ARBA" id="ARBA00005208"/>
    </source>
</evidence>
<feature type="binding site" evidence="20">
    <location>
        <position position="122"/>
    </location>
    <ligand>
        <name>UDP-N-acetyl-alpha-D-glucosamine</name>
        <dbReference type="ChEBI" id="CHEBI:57705"/>
    </ligand>
</feature>
<dbReference type="EC" id="2.3.1.157" evidence="20"/>
<evidence type="ECO:0000256" key="8">
    <source>
        <dbReference type="ARBA" id="ARBA00022695"/>
    </source>
</evidence>
<evidence type="ECO:0000256" key="6">
    <source>
        <dbReference type="ARBA" id="ARBA00022490"/>
    </source>
</evidence>
<feature type="region of interest" description="N-acetyltransferase" evidence="20">
    <location>
        <begin position="234"/>
        <end position="453"/>
    </location>
</feature>
<evidence type="ECO:0000313" key="22">
    <source>
        <dbReference type="EMBL" id="KUO96635.1"/>
    </source>
</evidence>
<dbReference type="Gene3D" id="3.90.550.10">
    <property type="entry name" value="Spore Coat Polysaccharide Biosynthesis Protein SpsA, Chain A"/>
    <property type="match status" value="1"/>
</dbReference>
<dbReference type="InterPro" id="IPR050065">
    <property type="entry name" value="GlmU-like"/>
</dbReference>
<dbReference type="GO" id="GO:0006048">
    <property type="term" value="P:UDP-N-acetylglucosamine biosynthetic process"/>
    <property type="evidence" value="ECO:0007669"/>
    <property type="project" value="UniProtKB-UniPathway"/>
</dbReference>
<feature type="binding site" evidence="20">
    <location>
        <position position="86"/>
    </location>
    <ligand>
        <name>Mg(2+)</name>
        <dbReference type="ChEBI" id="CHEBI:18420"/>
    </ligand>
</feature>
<dbReference type="UniPathway" id="UPA00973"/>
<keyword evidence="23" id="KW-1185">Reference proteome</keyword>
<dbReference type="Gene3D" id="2.160.10.10">
    <property type="entry name" value="Hexapeptide repeat proteins"/>
    <property type="match status" value="1"/>
</dbReference>
<dbReference type="InterPro" id="IPR001451">
    <property type="entry name" value="Hexapep"/>
</dbReference>
<dbReference type="InterPro" id="IPR005835">
    <property type="entry name" value="NTP_transferase_dom"/>
</dbReference>
<comment type="function">
    <text evidence="19 20">Catalyzes the last two sequential reactions in the de novo biosynthetic pathway for UDP-N-acetylglucosamine (UDP-GlcNAc). The C-terminal domain catalyzes the transfer of acetyl group from acetyl coenzyme A to glucosamine-1-phosphate (GlcN-1-P) to produce N-acetylglucosamine-1-phosphate (GlcNAc-1-P), which is converted into UDP-GlcNAc by the transfer of uridine 5-monophosphate (from uridine 5-triphosphate), a reaction catalyzed by the N-terminal domain.</text>
</comment>
<evidence type="ECO:0000256" key="17">
    <source>
        <dbReference type="ARBA" id="ARBA00048247"/>
    </source>
</evidence>
<feature type="binding site" evidence="20">
    <location>
        <position position="387"/>
    </location>
    <ligand>
        <name>acetyl-CoA</name>
        <dbReference type="ChEBI" id="CHEBI:57288"/>
    </ligand>
</feature>
<evidence type="ECO:0000259" key="21">
    <source>
        <dbReference type="Pfam" id="PF00483"/>
    </source>
</evidence>
<comment type="pathway">
    <text evidence="2 20">Nucleotide-sugar biosynthesis; UDP-N-acetyl-alpha-D-glucosamine biosynthesis; N-acetyl-alpha-D-glucosamine 1-phosphate from alpha-D-glucosamine 6-phosphate (route II): step 2/2.</text>
</comment>
<dbReference type="InterPro" id="IPR011004">
    <property type="entry name" value="Trimer_LpxA-like_sf"/>
</dbReference>
<feature type="binding site" evidence="20">
    <location>
        <position position="7"/>
    </location>
    <ligand>
        <name>UDP-N-acetyl-alpha-D-glucosamine</name>
        <dbReference type="ChEBI" id="CHEBI:57705"/>
    </ligand>
</feature>
<keyword evidence="6 20" id="KW-0963">Cytoplasm</keyword>
<feature type="binding site" evidence="20">
    <location>
        <position position="57"/>
    </location>
    <ligand>
        <name>UDP-N-acetyl-alpha-D-glucosamine</name>
        <dbReference type="ChEBI" id="CHEBI:57705"/>
    </ligand>
</feature>
<dbReference type="CDD" id="cd02540">
    <property type="entry name" value="GT2_GlmU_N_bac"/>
    <property type="match status" value="1"/>
</dbReference>
<organism evidence="22 23">
    <name type="scientific">Ferroacidibacillus organovorans</name>
    <dbReference type="NCBI Taxonomy" id="1765683"/>
    <lineage>
        <taxon>Bacteria</taxon>
        <taxon>Bacillati</taxon>
        <taxon>Bacillota</taxon>
        <taxon>Bacilli</taxon>
        <taxon>Bacillales</taxon>
        <taxon>Alicyclobacillaceae</taxon>
        <taxon>Ferroacidibacillus</taxon>
    </lineage>
</organism>
<feature type="domain" description="Nucleotidyl transferase" evidence="21">
    <location>
        <begin position="9"/>
        <end position="194"/>
    </location>
</feature>
<proteinExistence type="inferred from homology"/>
<dbReference type="GO" id="GO:0009252">
    <property type="term" value="P:peptidoglycan biosynthetic process"/>
    <property type="evidence" value="ECO:0007669"/>
    <property type="project" value="UniProtKB-UniRule"/>
</dbReference>
<keyword evidence="16 20" id="KW-0961">Cell wall biogenesis/degradation</keyword>
<dbReference type="GO" id="GO:0071555">
    <property type="term" value="P:cell wall organization"/>
    <property type="evidence" value="ECO:0007669"/>
    <property type="project" value="UniProtKB-KW"/>
</dbReference>
<feature type="active site" description="Proton acceptor" evidence="20">
    <location>
        <position position="345"/>
    </location>
</feature>
<keyword evidence="13 20" id="KW-0573">Peptidoglycan synthesis</keyword>
<evidence type="ECO:0000256" key="2">
    <source>
        <dbReference type="ARBA" id="ARBA00005166"/>
    </source>
</evidence>
<comment type="catalytic activity">
    <reaction evidence="18 20">
        <text>N-acetyl-alpha-D-glucosamine 1-phosphate + UTP + H(+) = UDP-N-acetyl-alpha-D-glucosamine + diphosphate</text>
        <dbReference type="Rhea" id="RHEA:13509"/>
        <dbReference type="ChEBI" id="CHEBI:15378"/>
        <dbReference type="ChEBI" id="CHEBI:33019"/>
        <dbReference type="ChEBI" id="CHEBI:46398"/>
        <dbReference type="ChEBI" id="CHEBI:57705"/>
        <dbReference type="ChEBI" id="CHEBI:57776"/>
        <dbReference type="EC" id="2.7.7.23"/>
    </reaction>
</comment>
<dbReference type="GO" id="GO:0016020">
    <property type="term" value="C:membrane"/>
    <property type="evidence" value="ECO:0007669"/>
    <property type="project" value="GOC"/>
</dbReference>
<dbReference type="InterPro" id="IPR029044">
    <property type="entry name" value="Nucleotide-diphossugar_trans"/>
</dbReference>
<evidence type="ECO:0000256" key="10">
    <source>
        <dbReference type="ARBA" id="ARBA00022737"/>
    </source>
</evidence>
<comment type="cofactor">
    <cofactor evidence="20">
        <name>Mg(2+)</name>
        <dbReference type="ChEBI" id="CHEBI:18420"/>
    </cofactor>
    <text evidence="20">Binds 1 Mg(2+) ion per subunit.</text>
</comment>
<dbReference type="Pfam" id="PF00483">
    <property type="entry name" value="NTP_transferase"/>
    <property type="match status" value="1"/>
</dbReference>
<keyword evidence="7 20" id="KW-0808">Transferase</keyword>
<feature type="binding site" evidence="20">
    <location>
        <position position="210"/>
    </location>
    <ligand>
        <name>UDP-N-acetyl-alpha-D-glucosamine</name>
        <dbReference type="ChEBI" id="CHEBI:57705"/>
    </ligand>
</feature>
<reference evidence="22 23" key="1">
    <citation type="submission" date="2015-12" db="EMBL/GenBank/DDBJ databases">
        <title>Draft genome sequence of Acidibacillus ferrooxidans ITV001, isolated from a chalcopyrite acid mine drainage site in Brazil.</title>
        <authorList>
            <person name="Dall'Agnol H."/>
            <person name="Nancucheo I."/>
            <person name="Johnson B."/>
            <person name="Oliveira R."/>
            <person name="Leite L."/>
            <person name="Pylro V."/>
            <person name="Nunes G.L."/>
            <person name="Tzotzos G."/>
            <person name="Fernandes G.R."/>
            <person name="Dutra J."/>
            <person name="Orellana S.C."/>
            <person name="Oliveira G."/>
        </authorList>
    </citation>
    <scope>NUCLEOTIDE SEQUENCE [LARGE SCALE GENOMIC DNA]</scope>
    <source>
        <strain evidence="23">ITV01</strain>
    </source>
</reference>
<comment type="subcellular location">
    <subcellularLocation>
        <location evidence="1 20">Cytoplasm</location>
    </subcellularLocation>
</comment>
<evidence type="ECO:0000256" key="18">
    <source>
        <dbReference type="ARBA" id="ARBA00048493"/>
    </source>
</evidence>
<feature type="binding site" evidence="20">
    <location>
        <position position="315"/>
    </location>
    <ligand>
        <name>UDP-N-acetyl-alpha-D-glucosamine</name>
        <dbReference type="ChEBI" id="CHEBI:57705"/>
    </ligand>
</feature>
<comment type="catalytic activity">
    <reaction evidence="17 20">
        <text>alpha-D-glucosamine 1-phosphate + acetyl-CoA = N-acetyl-alpha-D-glucosamine 1-phosphate + CoA + H(+)</text>
        <dbReference type="Rhea" id="RHEA:13725"/>
        <dbReference type="ChEBI" id="CHEBI:15378"/>
        <dbReference type="ChEBI" id="CHEBI:57287"/>
        <dbReference type="ChEBI" id="CHEBI:57288"/>
        <dbReference type="ChEBI" id="CHEBI:57776"/>
        <dbReference type="ChEBI" id="CHEBI:58516"/>
        <dbReference type="EC" id="2.3.1.157"/>
    </reaction>
</comment>
<feature type="region of interest" description="Pyrophosphorylase" evidence="20">
    <location>
        <begin position="1"/>
        <end position="212"/>
    </location>
</feature>
<dbReference type="AlphaFoldDB" id="A0A117SYA5"/>
<keyword evidence="9 20" id="KW-0479">Metal-binding</keyword>
<feature type="region of interest" description="Linker" evidence="20">
    <location>
        <begin position="213"/>
        <end position="233"/>
    </location>
</feature>
<dbReference type="SUPFAM" id="SSF53448">
    <property type="entry name" value="Nucleotide-diphospho-sugar transferases"/>
    <property type="match status" value="1"/>
</dbReference>
<keyword evidence="12 20" id="KW-0133">Cell shape</keyword>
<keyword evidence="11 20" id="KW-0460">Magnesium</keyword>
<dbReference type="GO" id="GO:0000287">
    <property type="term" value="F:magnesium ion binding"/>
    <property type="evidence" value="ECO:0007669"/>
    <property type="project" value="UniProtKB-UniRule"/>
</dbReference>
<dbReference type="GO" id="GO:0003977">
    <property type="term" value="F:UDP-N-acetylglucosamine diphosphorylase activity"/>
    <property type="evidence" value="ECO:0007669"/>
    <property type="project" value="UniProtKB-UniRule"/>
</dbReference>
<evidence type="ECO:0000256" key="19">
    <source>
        <dbReference type="ARBA" id="ARBA00049628"/>
    </source>
</evidence>
<keyword evidence="10 20" id="KW-0677">Repeat</keyword>
<dbReference type="NCBIfam" id="NF010934">
    <property type="entry name" value="PRK14354.1"/>
    <property type="match status" value="1"/>
</dbReference>
<feature type="binding site" evidence="20">
    <location>
        <position position="333"/>
    </location>
    <ligand>
        <name>UDP-N-acetyl-alpha-D-glucosamine</name>
        <dbReference type="ChEBI" id="CHEBI:57705"/>
    </ligand>
</feature>
<dbReference type="Pfam" id="PF00132">
    <property type="entry name" value="Hexapep"/>
    <property type="match status" value="1"/>
</dbReference>
<feature type="binding site" evidence="20">
    <location>
        <begin position="368"/>
        <end position="369"/>
    </location>
    <ligand>
        <name>acetyl-CoA</name>
        <dbReference type="ChEBI" id="CHEBI:57288"/>
    </ligand>
</feature>
<dbReference type="InterPro" id="IPR005882">
    <property type="entry name" value="Bifunctional_GlmU"/>
</dbReference>
<dbReference type="GO" id="GO:0000902">
    <property type="term" value="P:cell morphogenesis"/>
    <property type="evidence" value="ECO:0007669"/>
    <property type="project" value="UniProtKB-UniRule"/>
</dbReference>
<evidence type="ECO:0000256" key="5">
    <source>
        <dbReference type="ARBA" id="ARBA00007947"/>
    </source>
</evidence>
<evidence type="ECO:0000256" key="4">
    <source>
        <dbReference type="ARBA" id="ARBA00007707"/>
    </source>
</evidence>
<evidence type="ECO:0000256" key="11">
    <source>
        <dbReference type="ARBA" id="ARBA00022842"/>
    </source>
</evidence>
<dbReference type="InterPro" id="IPR038009">
    <property type="entry name" value="GlmU_C_LbH"/>
</dbReference>
<comment type="subunit">
    <text evidence="20">Homotrimer.</text>
</comment>
<feature type="binding site" evidence="20">
    <location>
        <position position="137"/>
    </location>
    <ligand>
        <name>UDP-N-acetyl-alpha-D-glucosamine</name>
        <dbReference type="ChEBI" id="CHEBI:57705"/>
    </ligand>
</feature>
<evidence type="ECO:0000256" key="14">
    <source>
        <dbReference type="ARBA" id="ARBA00023268"/>
    </source>
</evidence>
<dbReference type="PANTHER" id="PTHR43584:SF3">
    <property type="entry name" value="BIFUNCTIONAL PROTEIN GLMU"/>
    <property type="match status" value="1"/>
</dbReference>
<keyword evidence="15 20" id="KW-0012">Acyltransferase</keyword>
<dbReference type="EMBL" id="LPVJ01000011">
    <property type="protein sequence ID" value="KUO96635.1"/>
    <property type="molecule type" value="Genomic_DNA"/>
</dbReference>
<evidence type="ECO:0000313" key="23">
    <source>
        <dbReference type="Proteomes" id="UP000053557"/>
    </source>
</evidence>
<dbReference type="HAMAP" id="MF_01631">
    <property type="entry name" value="GlmU"/>
    <property type="match status" value="1"/>
</dbReference>
<evidence type="ECO:0000256" key="16">
    <source>
        <dbReference type="ARBA" id="ARBA00023316"/>
    </source>
</evidence>
<dbReference type="EC" id="2.7.7.23" evidence="20"/>
<dbReference type="Proteomes" id="UP000053557">
    <property type="component" value="Unassembled WGS sequence"/>
</dbReference>
<comment type="caution">
    <text evidence="20">Lacks conserved residue(s) required for the propagation of feature annotation.</text>
</comment>
<sequence length="453" mass="49503">MNSSRHKVVHEVCGKPMILHIVEEMAAVGFDRLFVVVGKLESQVRDVLGDRVTYLRQAEQLGTGHAVMSAAPELGDEGMTVVLYGDGPLISRAEVERMIEHAKREKANAVLTAVVDNPFGFGRIVRDGVGHVERIVEEKDATQDERAIREVNSGIFAFDTASLKRVLSKLTNDNAQQEYLLTDCVEHLRAEGQIVIPVVVRDVDEIANVNDRIQLAYVEERLRRRILRRHMESGVTVIDPGSTYIHADVKIGQDTVIYPGSHLEGKTTIARGCTIGPNVRLVDVTVDDDATIMYSVAMKSSIGQRASVGPFAYIRPHSVVGEDAKVGDFVELKNATVGARSKVSHLAYVGDASVGSDVNIGCGVVTVNYDGFQKHQTVIEDGSFIGSNVNLIAPVHIGQGGYVATGSTITDDVEVDDFAIARERQVNKKGYARVLRTRLAARHGERNEAQEDK</sequence>
<comment type="similarity">
    <text evidence="5 20">In the N-terminal section; belongs to the N-acetylglucosamine-1-phosphate uridyltransferase family.</text>
</comment>
<comment type="similarity">
    <text evidence="4 20">In the C-terminal section; belongs to the transferase hexapeptide repeat family.</text>
</comment>
<evidence type="ECO:0000256" key="15">
    <source>
        <dbReference type="ARBA" id="ARBA00023315"/>
    </source>
</evidence>
<feature type="binding site" evidence="20">
    <location>
        <begin position="62"/>
        <end position="63"/>
    </location>
    <ligand>
        <name>UDP-N-acetyl-alpha-D-glucosamine</name>
        <dbReference type="ChEBI" id="CHEBI:57705"/>
    </ligand>
</feature>
<evidence type="ECO:0000256" key="7">
    <source>
        <dbReference type="ARBA" id="ARBA00022679"/>
    </source>
</evidence>
<dbReference type="NCBIfam" id="TIGR01173">
    <property type="entry name" value="glmU"/>
    <property type="match status" value="1"/>
</dbReference>
<comment type="pathway">
    <text evidence="20">Bacterial outer membrane biogenesis; LPS lipid A biosynthesis.</text>
</comment>
<dbReference type="GO" id="GO:0019134">
    <property type="term" value="F:glucosamine-1-phosphate N-acetyltransferase activity"/>
    <property type="evidence" value="ECO:0007669"/>
    <property type="project" value="UniProtKB-UniRule"/>
</dbReference>
<feature type="binding site" evidence="20">
    <location>
        <position position="152"/>
    </location>
    <ligand>
        <name>UDP-N-acetyl-alpha-D-glucosamine</name>
        <dbReference type="ChEBI" id="CHEBI:57705"/>
    </ligand>
</feature>
<feature type="binding site" evidence="20">
    <location>
        <position position="348"/>
    </location>
    <ligand>
        <name>UDP-N-acetyl-alpha-D-glucosamine</name>
        <dbReference type="ChEBI" id="CHEBI:57705"/>
    </ligand>
</feature>
<protein>
    <recommendedName>
        <fullName evidence="20">Bifunctional protein GlmU</fullName>
    </recommendedName>
    <domain>
        <recommendedName>
            <fullName evidence="20">UDP-N-acetylglucosamine pyrophosphorylase</fullName>
            <ecNumber evidence="20">2.7.7.23</ecNumber>
        </recommendedName>
        <alternativeName>
            <fullName evidence="20">N-acetylglucosamine-1-phosphate uridyltransferase</fullName>
        </alternativeName>
    </domain>
    <domain>
        <recommendedName>
            <fullName evidence="20">Glucosamine-1-phosphate N-acetyltransferase</fullName>
            <ecNumber evidence="20">2.3.1.157</ecNumber>
        </recommendedName>
    </domain>
</protein>
<keyword evidence="14 20" id="KW-0511">Multifunctional enzyme</keyword>
<dbReference type="CDD" id="cd03353">
    <property type="entry name" value="LbH_GlmU_C"/>
    <property type="match status" value="1"/>
</dbReference>
<feature type="binding site" evidence="20">
    <location>
        <position position="210"/>
    </location>
    <ligand>
        <name>Mg(2+)</name>
        <dbReference type="ChEBI" id="CHEBI:18420"/>
    </ligand>
</feature>
<dbReference type="SUPFAM" id="SSF51161">
    <property type="entry name" value="Trimeric LpxA-like enzymes"/>
    <property type="match status" value="1"/>
</dbReference>
<feature type="binding site" evidence="20">
    <location>
        <position position="359"/>
    </location>
    <ligand>
        <name>UDP-N-acetyl-alpha-D-glucosamine</name>
        <dbReference type="ChEBI" id="CHEBI:57705"/>
    </ligand>
</feature>
<dbReference type="UniPathway" id="UPA00113">
    <property type="reaction ID" value="UER00532"/>
</dbReference>
<accession>A0A117SYA5</accession>
<feature type="binding site" evidence="20">
    <location>
        <position position="405"/>
    </location>
    <ligand>
        <name>acetyl-CoA</name>
        <dbReference type="ChEBI" id="CHEBI:57288"/>
    </ligand>
</feature>
<keyword evidence="8 20" id="KW-0548">Nucleotidyltransferase</keyword>
<evidence type="ECO:0000256" key="1">
    <source>
        <dbReference type="ARBA" id="ARBA00004496"/>
    </source>
</evidence>
<evidence type="ECO:0000256" key="12">
    <source>
        <dbReference type="ARBA" id="ARBA00022960"/>
    </source>
</evidence>
<comment type="pathway">
    <text evidence="3 20">Nucleotide-sugar biosynthesis; UDP-N-acetyl-alpha-D-glucosamine biosynthesis; UDP-N-acetyl-alpha-D-glucosamine from N-acetyl-alpha-D-glucosamine 1-phosphate: step 1/1.</text>
</comment>
<feature type="binding site" evidence="20">
    <location>
        <position position="422"/>
    </location>
    <ligand>
        <name>acetyl-CoA</name>
        <dbReference type="ChEBI" id="CHEBI:57288"/>
    </ligand>
</feature>
<dbReference type="GO" id="GO:0005737">
    <property type="term" value="C:cytoplasm"/>
    <property type="evidence" value="ECO:0007669"/>
    <property type="project" value="UniProtKB-SubCell"/>
</dbReference>
<feature type="binding site" evidence="20">
    <location>
        <begin position="84"/>
        <end position="86"/>
    </location>
    <ligand>
        <name>UDP-N-acetyl-alpha-D-glucosamine</name>
        <dbReference type="ChEBI" id="CHEBI:57705"/>
    </ligand>
</feature>
<evidence type="ECO:0000256" key="9">
    <source>
        <dbReference type="ARBA" id="ARBA00022723"/>
    </source>
</evidence>
<dbReference type="GO" id="GO:0009245">
    <property type="term" value="P:lipid A biosynthetic process"/>
    <property type="evidence" value="ECO:0007669"/>
    <property type="project" value="UniProtKB-UniRule"/>
</dbReference>
<dbReference type="GO" id="GO:0008360">
    <property type="term" value="P:regulation of cell shape"/>
    <property type="evidence" value="ECO:0007669"/>
    <property type="project" value="UniProtKB-KW"/>
</dbReference>
<evidence type="ECO:0000256" key="20">
    <source>
        <dbReference type="HAMAP-Rule" id="MF_01631"/>
    </source>
</evidence>
<name>A0A117SYA5_9BACL</name>
<dbReference type="PANTHER" id="PTHR43584">
    <property type="entry name" value="NUCLEOTIDYL TRANSFERASE"/>
    <property type="match status" value="1"/>
</dbReference>
<comment type="caution">
    <text evidence="22">The sequence shown here is derived from an EMBL/GenBank/DDBJ whole genome shotgun (WGS) entry which is preliminary data.</text>
</comment>
<evidence type="ECO:0000256" key="13">
    <source>
        <dbReference type="ARBA" id="ARBA00022984"/>
    </source>
</evidence>